<accession>A0A4R4KBJ7</accession>
<dbReference type="CDD" id="cd05233">
    <property type="entry name" value="SDR_c"/>
    <property type="match status" value="1"/>
</dbReference>
<evidence type="ECO:0000313" key="3">
    <source>
        <dbReference type="EMBL" id="TDB65267.1"/>
    </source>
</evidence>
<dbReference type="Gene3D" id="3.40.50.720">
    <property type="entry name" value="NAD(P)-binding Rossmann-like Domain"/>
    <property type="match status" value="1"/>
</dbReference>
<name>A0A4R4KBJ7_9BACT</name>
<dbReference type="RefSeq" id="WP_132117572.1">
    <property type="nucleotide sequence ID" value="NZ_SMJU01000006.1"/>
</dbReference>
<keyword evidence="2" id="KW-0560">Oxidoreductase</keyword>
<dbReference type="InterPro" id="IPR036291">
    <property type="entry name" value="NAD(P)-bd_dom_sf"/>
</dbReference>
<organism evidence="3 4">
    <name type="scientific">Arundinibacter roseus</name>
    <dbReference type="NCBI Taxonomy" id="2070510"/>
    <lineage>
        <taxon>Bacteria</taxon>
        <taxon>Pseudomonadati</taxon>
        <taxon>Bacteroidota</taxon>
        <taxon>Cytophagia</taxon>
        <taxon>Cytophagales</taxon>
        <taxon>Spirosomataceae</taxon>
        <taxon>Arundinibacter</taxon>
    </lineage>
</organism>
<sequence>MKINNSHSIITGAASGIGRAFLYELCSYKNLTILVADIDETSLQATLRALPENSHRWVPFTGDLSQKEQIDALFEKAKNELGTVDFMVANAGFAYYESFKYEDWGRMQKIFDLNVLSPLYSLQKMKTLNGPKPHYTLITSSAMAKLAIPGYALYGAGKAALDRFLDAYRFESHDSGKVGMIYPIATRTNFFQEAVADSAQKPVVPWPSQTPEQVAKAMIQGIVHEKRHIYPSLFHQVTRFPQQLYEWLLYPYQAFYARELKKWESRFQNRR</sequence>
<comment type="caution">
    <text evidence="3">The sequence shown here is derived from an EMBL/GenBank/DDBJ whole genome shotgun (WGS) entry which is preliminary data.</text>
</comment>
<comment type="similarity">
    <text evidence="1">Belongs to the short-chain dehydrogenases/reductases (SDR) family.</text>
</comment>
<reference evidence="3 4" key="1">
    <citation type="submission" date="2019-02" db="EMBL/GenBank/DDBJ databases">
        <title>Arundinibacter roseus gen. nov., sp. nov., a new member of the family Cytophagaceae.</title>
        <authorList>
            <person name="Szuroczki S."/>
            <person name="Khayer B."/>
            <person name="Sproer C."/>
            <person name="Toumi M."/>
            <person name="Szabo A."/>
            <person name="Felfoldi T."/>
            <person name="Schumann P."/>
            <person name="Toth E."/>
        </authorList>
    </citation>
    <scope>NUCLEOTIDE SEQUENCE [LARGE SCALE GENOMIC DNA]</scope>
    <source>
        <strain evidence="3 4">DMA-k-7a</strain>
    </source>
</reference>
<keyword evidence="4" id="KW-1185">Reference proteome</keyword>
<dbReference type="AlphaFoldDB" id="A0A4R4KBJ7"/>
<evidence type="ECO:0000256" key="1">
    <source>
        <dbReference type="ARBA" id="ARBA00006484"/>
    </source>
</evidence>
<dbReference type="Pfam" id="PF00106">
    <property type="entry name" value="adh_short"/>
    <property type="match status" value="1"/>
</dbReference>
<dbReference type="PANTHER" id="PTHR44196:SF1">
    <property type="entry name" value="DEHYDROGENASE_REDUCTASE SDR FAMILY MEMBER 7B"/>
    <property type="match status" value="1"/>
</dbReference>
<proteinExistence type="inferred from homology"/>
<dbReference type="Proteomes" id="UP000295706">
    <property type="component" value="Unassembled WGS sequence"/>
</dbReference>
<dbReference type="PROSITE" id="PS00061">
    <property type="entry name" value="ADH_SHORT"/>
    <property type="match status" value="1"/>
</dbReference>
<evidence type="ECO:0000313" key="4">
    <source>
        <dbReference type="Proteomes" id="UP000295706"/>
    </source>
</evidence>
<dbReference type="GO" id="GO:0016020">
    <property type="term" value="C:membrane"/>
    <property type="evidence" value="ECO:0007669"/>
    <property type="project" value="TreeGrafter"/>
</dbReference>
<dbReference type="OrthoDB" id="9794387at2"/>
<dbReference type="EMBL" id="SMJU01000006">
    <property type="protein sequence ID" value="TDB65267.1"/>
    <property type="molecule type" value="Genomic_DNA"/>
</dbReference>
<dbReference type="InterPro" id="IPR002347">
    <property type="entry name" value="SDR_fam"/>
</dbReference>
<dbReference type="PANTHER" id="PTHR44196">
    <property type="entry name" value="DEHYDROGENASE/REDUCTASE SDR FAMILY MEMBER 7B"/>
    <property type="match status" value="1"/>
</dbReference>
<dbReference type="SUPFAM" id="SSF51735">
    <property type="entry name" value="NAD(P)-binding Rossmann-fold domains"/>
    <property type="match status" value="1"/>
</dbReference>
<evidence type="ECO:0000256" key="2">
    <source>
        <dbReference type="ARBA" id="ARBA00023002"/>
    </source>
</evidence>
<protein>
    <submittedName>
        <fullName evidence="3">SDR family NAD(P)-dependent oxidoreductase</fullName>
    </submittedName>
</protein>
<dbReference type="InterPro" id="IPR020904">
    <property type="entry name" value="Sc_DH/Rdtase_CS"/>
</dbReference>
<gene>
    <name evidence="3" type="ORF">EZE20_11220</name>
</gene>
<dbReference type="PRINTS" id="PR00081">
    <property type="entry name" value="GDHRDH"/>
</dbReference>
<dbReference type="GO" id="GO:0016491">
    <property type="term" value="F:oxidoreductase activity"/>
    <property type="evidence" value="ECO:0007669"/>
    <property type="project" value="UniProtKB-KW"/>
</dbReference>